<dbReference type="PANTHER" id="PTHR18934">
    <property type="entry name" value="ATP-DEPENDENT RNA HELICASE"/>
    <property type="match status" value="1"/>
</dbReference>
<dbReference type="Pfam" id="PF11898">
    <property type="entry name" value="DUF3418"/>
    <property type="match status" value="1"/>
</dbReference>
<dbReference type="NCBIfam" id="TIGR01967">
    <property type="entry name" value="DEAH_box_HrpA"/>
    <property type="match status" value="1"/>
</dbReference>
<dbReference type="Proteomes" id="UP000005824">
    <property type="component" value="Unassembled WGS sequence"/>
</dbReference>
<dbReference type="GO" id="GO:0003724">
    <property type="term" value="F:RNA helicase activity"/>
    <property type="evidence" value="ECO:0007669"/>
    <property type="project" value="InterPro"/>
</dbReference>
<dbReference type="PROSITE" id="PS51194">
    <property type="entry name" value="HELICASE_CTER"/>
    <property type="match status" value="1"/>
</dbReference>
<dbReference type="EMBL" id="ABVL01000001">
    <property type="protein sequence ID" value="EDY22045.1"/>
    <property type="molecule type" value="Genomic_DNA"/>
</dbReference>
<feature type="domain" description="Helicase C-terminal" evidence="5">
    <location>
        <begin position="1"/>
        <end position="148"/>
    </location>
</feature>
<dbReference type="GO" id="GO:0016787">
    <property type="term" value="F:hydrolase activity"/>
    <property type="evidence" value="ECO:0007669"/>
    <property type="project" value="UniProtKB-KW"/>
</dbReference>
<dbReference type="SMART" id="SM00490">
    <property type="entry name" value="HELICc"/>
    <property type="match status" value="1"/>
</dbReference>
<evidence type="ECO:0000313" key="7">
    <source>
        <dbReference type="Proteomes" id="UP000005824"/>
    </source>
</evidence>
<dbReference type="InterPro" id="IPR024590">
    <property type="entry name" value="HrpA_C"/>
</dbReference>
<dbReference type="GO" id="GO:0003723">
    <property type="term" value="F:RNA binding"/>
    <property type="evidence" value="ECO:0007669"/>
    <property type="project" value="TreeGrafter"/>
</dbReference>
<dbReference type="Pfam" id="PF21010">
    <property type="entry name" value="HA2_C"/>
    <property type="match status" value="1"/>
</dbReference>
<dbReference type="InterPro" id="IPR011709">
    <property type="entry name" value="DEAD-box_helicase_OB_fold"/>
</dbReference>
<keyword evidence="1" id="KW-0547">Nucleotide-binding</keyword>
<keyword evidence="4" id="KW-0067">ATP-binding</keyword>
<dbReference type="Gene3D" id="3.40.50.300">
    <property type="entry name" value="P-loop containing nucleotide triphosphate hydrolases"/>
    <property type="match status" value="1"/>
</dbReference>
<evidence type="ECO:0000259" key="5">
    <source>
        <dbReference type="PROSITE" id="PS51194"/>
    </source>
</evidence>
<gene>
    <name evidence="6" type="ORF">CfE428DRAFT_0170</name>
</gene>
<accession>B4CU07</accession>
<dbReference type="Gene3D" id="1.20.120.1080">
    <property type="match status" value="1"/>
</dbReference>
<sequence>MPTERDIRDTRELLEGSLGSSFEVISLFGRMPAAEQQRIFAPSPRRRVIVATNIAETSLTLPRIRYVVDAGLSRMSRYNPRTRTKRLPVEDVSQSSANQRAGRAGRVQDGTCIRLYAEDDFSARPRFTQPEIQRANLAEVILRMKAFRLGDIETFPFINPPVSAAIRAGYQLLHELGALNDSNELTSLGRELARLPIDPTLGRMLLQAREEKVLPEMLIIAAGLSVPDPRERPEEAKEAAATAHKAFADPDSDFLSLLNIWRAAPDAEGRGSGNALRRFCKASFLSLSRMREWRDIHRQLADAMDEDAPARGGNRQPEENAYPPIHRAILAGLLGHIAFRQERNVYKASGERLVTLFPGSNLYERRDKPKKNAAPAKPADKSRQPQWIVAGEIVETSLLFARMVAGINPEWIIDLGGHLCTFRYTEPYWSAKAGRVLVLERVLISGLEITRRHVDFGRIEPEKATELFIRGALVAEEAKLPHRFFSENHQVREKIETALTRVRSRRAHDLDEAMYQFYAERITNVSSVHDLNRFVRDRIAREPDFLCATETDLVGEDDTTYDRQLFPDQVSLGNTALPVTYAYTPGQDADGVTVRVPLPVASQLTTGQIQWMVPGLREEQIGVLLRALPKTVRKTLMPLEPKVREIVAEFQPGRGDFLTALADFLSRKYRVMVRAEDWPPQSLPTHLQPRVEVIDRGNKTVAAGRDLEAIQAQVQKHDVRTDAWDKAVRKWERRGLTTWSIGDLPESVVVEEVGGAPLLAYPGLALREGEVDVRLFRQREEAEKASRQGVRRLAELILARDLTRVWKELAGLAKHLPTHAPRQAANFHSALQQMSAKLQPAAPFVTPEALQKSAYQHLLDHVLQLTPVFPLTEARFLAMAETARRELPGLTYQIGDRVRQLFDLREKLLASPKRYPGFDQDLQRLVPGDFLARTPHAQLPHLHRYLRAMQVRAERAVLNPAKDAEKAKQLEPFARWESRVPEAQQETFRWMLEEFRVSLFAQELGTAQPASAQRLKALGDF</sequence>
<dbReference type="InterPro" id="IPR007502">
    <property type="entry name" value="Helicase-assoc_dom"/>
</dbReference>
<keyword evidence="3 6" id="KW-0347">Helicase</keyword>
<evidence type="ECO:0000256" key="3">
    <source>
        <dbReference type="ARBA" id="ARBA00022806"/>
    </source>
</evidence>
<organism evidence="6 7">
    <name type="scientific">Chthoniobacter flavus Ellin428</name>
    <dbReference type="NCBI Taxonomy" id="497964"/>
    <lineage>
        <taxon>Bacteria</taxon>
        <taxon>Pseudomonadati</taxon>
        <taxon>Verrucomicrobiota</taxon>
        <taxon>Spartobacteria</taxon>
        <taxon>Chthoniobacterales</taxon>
        <taxon>Chthoniobacteraceae</taxon>
        <taxon>Chthoniobacter</taxon>
    </lineage>
</organism>
<dbReference type="FunCoup" id="B4CU07">
    <property type="interactions" value="291"/>
</dbReference>
<comment type="caution">
    <text evidence="6">The sequence shown here is derived from an EMBL/GenBank/DDBJ whole genome shotgun (WGS) entry which is preliminary data.</text>
</comment>
<dbReference type="InterPro" id="IPR027417">
    <property type="entry name" value="P-loop_NTPase"/>
</dbReference>
<keyword evidence="7" id="KW-1185">Reference proteome</keyword>
<dbReference type="PANTHER" id="PTHR18934:SF99">
    <property type="entry name" value="ATP-DEPENDENT RNA HELICASE DHX37-RELATED"/>
    <property type="match status" value="1"/>
</dbReference>
<dbReference type="InterPro" id="IPR048333">
    <property type="entry name" value="HA2_WH"/>
</dbReference>
<dbReference type="SUPFAM" id="SSF52540">
    <property type="entry name" value="P-loop containing nucleoside triphosphate hydrolases"/>
    <property type="match status" value="1"/>
</dbReference>
<protein>
    <submittedName>
        <fullName evidence="6">Helicase-associated domain protein</fullName>
    </submittedName>
</protein>
<dbReference type="InterPro" id="IPR010222">
    <property type="entry name" value="RNA_helicase_HrpA"/>
</dbReference>
<evidence type="ECO:0000313" key="6">
    <source>
        <dbReference type="EMBL" id="EDY22045.1"/>
    </source>
</evidence>
<dbReference type="InParanoid" id="B4CU07"/>
<reference evidence="6 7" key="1">
    <citation type="journal article" date="2011" name="J. Bacteriol.">
        <title>Genome sequence of Chthoniobacter flavus Ellin428, an aerobic heterotrophic soil bacterium.</title>
        <authorList>
            <person name="Kant R."/>
            <person name="van Passel M.W."/>
            <person name="Palva A."/>
            <person name="Lucas S."/>
            <person name="Lapidus A."/>
            <person name="Glavina Del Rio T."/>
            <person name="Dalin E."/>
            <person name="Tice H."/>
            <person name="Bruce D."/>
            <person name="Goodwin L."/>
            <person name="Pitluck S."/>
            <person name="Larimer F.W."/>
            <person name="Land M.L."/>
            <person name="Hauser L."/>
            <person name="Sangwan P."/>
            <person name="de Vos W.M."/>
            <person name="Janssen P.H."/>
            <person name="Smidt H."/>
        </authorList>
    </citation>
    <scope>NUCLEOTIDE SEQUENCE [LARGE SCALE GENOMIC DNA]</scope>
    <source>
        <strain evidence="6 7">Ellin428</strain>
    </source>
</reference>
<keyword evidence="2" id="KW-0378">Hydrolase</keyword>
<dbReference type="Pfam" id="PF00271">
    <property type="entry name" value="Helicase_C"/>
    <property type="match status" value="1"/>
</dbReference>
<proteinExistence type="predicted"/>
<dbReference type="STRING" id="497964.CfE428DRAFT_0170"/>
<dbReference type="AlphaFoldDB" id="B4CU07"/>
<dbReference type="SMART" id="SM00847">
    <property type="entry name" value="HA2"/>
    <property type="match status" value="1"/>
</dbReference>
<dbReference type="InterPro" id="IPR001650">
    <property type="entry name" value="Helicase_C-like"/>
</dbReference>
<name>B4CU07_9BACT</name>
<evidence type="ECO:0000256" key="1">
    <source>
        <dbReference type="ARBA" id="ARBA00022741"/>
    </source>
</evidence>
<dbReference type="GO" id="GO:0005524">
    <property type="term" value="F:ATP binding"/>
    <property type="evidence" value="ECO:0007669"/>
    <property type="project" value="UniProtKB-KW"/>
</dbReference>
<dbReference type="RefSeq" id="WP_006977497.1">
    <property type="nucleotide sequence ID" value="NZ_ABVL01000001.1"/>
</dbReference>
<dbReference type="Pfam" id="PF04408">
    <property type="entry name" value="WHD_HA2"/>
    <property type="match status" value="1"/>
</dbReference>
<dbReference type="CDD" id="cd18791">
    <property type="entry name" value="SF2_C_RHA"/>
    <property type="match status" value="1"/>
</dbReference>
<dbReference type="eggNOG" id="COG1643">
    <property type="taxonomic scope" value="Bacteria"/>
</dbReference>
<evidence type="ECO:0000256" key="2">
    <source>
        <dbReference type="ARBA" id="ARBA00022801"/>
    </source>
</evidence>
<dbReference type="FunFam" id="1.20.120.1080:FF:000005">
    <property type="entry name" value="ATP-dependent helicase HrpA"/>
    <property type="match status" value="1"/>
</dbReference>
<dbReference type="Pfam" id="PF07717">
    <property type="entry name" value="OB_NTP_bind"/>
    <property type="match status" value="1"/>
</dbReference>
<evidence type="ECO:0000256" key="4">
    <source>
        <dbReference type="ARBA" id="ARBA00022840"/>
    </source>
</evidence>